<sequence>MILCLSRCTDFFQKSNTSPIDLLGNTFYDEESGNWYINSPSPILPIAMILQNGDIVPTTWDL</sequence>
<accession>A0AA40SVH5</accession>
<evidence type="ECO:0000313" key="2">
    <source>
        <dbReference type="Proteomes" id="UP001165986"/>
    </source>
</evidence>
<dbReference type="Proteomes" id="UP001165986">
    <property type="component" value="Unassembled WGS sequence"/>
</dbReference>
<name>A0AA40SVH5_9NOST</name>
<dbReference type="EMBL" id="VJXY01000007">
    <property type="protein sequence ID" value="MBD6616046.1"/>
    <property type="molecule type" value="Genomic_DNA"/>
</dbReference>
<dbReference type="AlphaFoldDB" id="A0AA40SVH5"/>
<reference evidence="1" key="1">
    <citation type="submission" date="2019-07" db="EMBL/GenBank/DDBJ databases">
        <title>Toxilogical consequences of a new and cryptic species of cyanobacteria (Komarekiella delphini-convector) recovered from the epidermis of a bottlenose dolphin and 1500 ft. in the air.</title>
        <authorList>
            <person name="Brown A.O."/>
            <person name="Dvorak P."/>
            <person name="Villanueva C.D."/>
            <person name="Foss A.J."/>
            <person name="Garvey A.D."/>
            <person name="Gibson Q.A."/>
            <person name="Johansen J.R."/>
            <person name="Casamatta D.A."/>
        </authorList>
    </citation>
    <scope>NUCLEOTIDE SEQUENCE</scope>
    <source>
        <strain evidence="1">SJRDD-AB1</strain>
    </source>
</reference>
<keyword evidence="2" id="KW-1185">Reference proteome</keyword>
<evidence type="ECO:0000313" key="1">
    <source>
        <dbReference type="EMBL" id="MBD6616046.1"/>
    </source>
</evidence>
<organism evidence="1 2">
    <name type="scientific">Komarekiella delphini-convector SJRDD-AB1</name>
    <dbReference type="NCBI Taxonomy" id="2593771"/>
    <lineage>
        <taxon>Bacteria</taxon>
        <taxon>Bacillati</taxon>
        <taxon>Cyanobacteriota</taxon>
        <taxon>Cyanophyceae</taxon>
        <taxon>Nostocales</taxon>
        <taxon>Nostocaceae</taxon>
        <taxon>Komarekiella</taxon>
        <taxon>Komarekiella delphini-convector</taxon>
    </lineage>
</organism>
<protein>
    <submittedName>
        <fullName evidence="1">Uncharacterized protein</fullName>
    </submittedName>
</protein>
<gene>
    <name evidence="1" type="ORF">FNW02_09445</name>
</gene>
<comment type="caution">
    <text evidence="1">The sequence shown here is derived from an EMBL/GenBank/DDBJ whole genome shotgun (WGS) entry which is preliminary data.</text>
</comment>
<proteinExistence type="predicted"/>